<reference evidence="2" key="1">
    <citation type="submission" date="2021-05" db="EMBL/GenBank/DDBJ databases">
        <authorList>
            <person name="Alioto T."/>
            <person name="Alioto T."/>
            <person name="Gomez Garrido J."/>
        </authorList>
    </citation>
    <scope>NUCLEOTIDE SEQUENCE</scope>
</reference>
<feature type="transmembrane region" description="Helical" evidence="1">
    <location>
        <begin position="12"/>
        <end position="31"/>
    </location>
</feature>
<name>A0A8D8FCH3_CULPI</name>
<proteinExistence type="predicted"/>
<sequence length="109" mass="12894">MLHIIQCTRMCVFVCFFRPNVFFLLLLLHLYSDTPLWFNNRVFKKIHPPSHPLRLYYLLSCPTCVAFRIIKSVFCASLRGLHLPTSSSLLRTFMFLSPFPQSRTFIEFC</sequence>
<dbReference type="EMBL" id="HBUE01052132">
    <property type="protein sequence ID" value="CAG6465010.1"/>
    <property type="molecule type" value="Transcribed_RNA"/>
</dbReference>
<dbReference type="EMBL" id="HBUE01052137">
    <property type="protein sequence ID" value="CAG6465016.1"/>
    <property type="molecule type" value="Transcribed_RNA"/>
</dbReference>
<protein>
    <submittedName>
        <fullName evidence="2">(northern house mosquito) hypothetical protein</fullName>
    </submittedName>
</protein>
<keyword evidence="1" id="KW-0812">Transmembrane</keyword>
<evidence type="ECO:0000313" key="2">
    <source>
        <dbReference type="EMBL" id="CAG6465014.1"/>
    </source>
</evidence>
<organism evidence="2">
    <name type="scientific">Culex pipiens</name>
    <name type="common">House mosquito</name>
    <dbReference type="NCBI Taxonomy" id="7175"/>
    <lineage>
        <taxon>Eukaryota</taxon>
        <taxon>Metazoa</taxon>
        <taxon>Ecdysozoa</taxon>
        <taxon>Arthropoda</taxon>
        <taxon>Hexapoda</taxon>
        <taxon>Insecta</taxon>
        <taxon>Pterygota</taxon>
        <taxon>Neoptera</taxon>
        <taxon>Endopterygota</taxon>
        <taxon>Diptera</taxon>
        <taxon>Nematocera</taxon>
        <taxon>Culicoidea</taxon>
        <taxon>Culicidae</taxon>
        <taxon>Culicinae</taxon>
        <taxon>Culicini</taxon>
        <taxon>Culex</taxon>
        <taxon>Culex</taxon>
    </lineage>
</organism>
<feature type="transmembrane region" description="Helical" evidence="1">
    <location>
        <begin position="51"/>
        <end position="70"/>
    </location>
</feature>
<dbReference type="AlphaFoldDB" id="A0A8D8FCH3"/>
<dbReference type="EMBL" id="HBUE01052139">
    <property type="protein sequence ID" value="CAG6465018.1"/>
    <property type="molecule type" value="Transcribed_RNA"/>
</dbReference>
<accession>A0A8D8FCH3</accession>
<keyword evidence="1" id="KW-1133">Transmembrane helix</keyword>
<dbReference type="EMBL" id="HBUE01052135">
    <property type="protein sequence ID" value="CAG6465014.1"/>
    <property type="molecule type" value="Transcribed_RNA"/>
</dbReference>
<keyword evidence="1" id="KW-0472">Membrane</keyword>
<dbReference type="EMBL" id="HBUE01052134">
    <property type="protein sequence ID" value="CAG6465013.1"/>
    <property type="molecule type" value="Transcribed_RNA"/>
</dbReference>
<evidence type="ECO:0000256" key="1">
    <source>
        <dbReference type="SAM" id="Phobius"/>
    </source>
</evidence>